<evidence type="ECO:0000313" key="8">
    <source>
        <dbReference type="Proteomes" id="UP000053433"/>
    </source>
</evidence>
<evidence type="ECO:0000313" key="7">
    <source>
        <dbReference type="EMBL" id="KUE76453.1"/>
    </source>
</evidence>
<dbReference type="InterPro" id="IPR052165">
    <property type="entry name" value="Membrane_assoc_protease"/>
</dbReference>
<evidence type="ECO:0000256" key="5">
    <source>
        <dbReference type="SAM" id="Phobius"/>
    </source>
</evidence>
<comment type="subcellular location">
    <subcellularLocation>
        <location evidence="1">Membrane</location>
        <topology evidence="1">Multi-pass membrane protein</topology>
    </subcellularLocation>
</comment>
<sequence length="189" mass="19791">MASAAKVDRTPGRSVRPYTVRGAAATTAALHGRGRKAGKHIMAFTISSLVWLILLIAFVVVEALTVSLVSIWFAAGAVAALIVSGFTSSWLVQFAVFAVVSAVALAATRPLVKKRMTARRVPTNADINVGRKAQVLVEVTPDVTGRVRLDGVDWNARSEQTIPAGSLCVVLSVDGATLTVRPDTATAAV</sequence>
<dbReference type="GO" id="GO:0005886">
    <property type="term" value="C:plasma membrane"/>
    <property type="evidence" value="ECO:0007669"/>
    <property type="project" value="TreeGrafter"/>
</dbReference>
<keyword evidence="3 5" id="KW-1133">Transmembrane helix</keyword>
<gene>
    <name evidence="7" type="ORF">ASJ35_08280</name>
</gene>
<comment type="caution">
    <text evidence="7">The sequence shown here is derived from an EMBL/GenBank/DDBJ whole genome shotgun (WGS) entry which is preliminary data.</text>
</comment>
<protein>
    <recommendedName>
        <fullName evidence="6">NfeD-like C-terminal domain-containing protein</fullName>
    </recommendedName>
</protein>
<evidence type="ECO:0000256" key="1">
    <source>
        <dbReference type="ARBA" id="ARBA00004141"/>
    </source>
</evidence>
<dbReference type="Proteomes" id="UP000053433">
    <property type="component" value="Unassembled WGS sequence"/>
</dbReference>
<feature type="transmembrane region" description="Helical" evidence="5">
    <location>
        <begin position="41"/>
        <end position="61"/>
    </location>
</feature>
<dbReference type="PANTHER" id="PTHR33507">
    <property type="entry name" value="INNER MEMBRANE PROTEIN YBBJ"/>
    <property type="match status" value="1"/>
</dbReference>
<dbReference type="Gene3D" id="2.40.50.140">
    <property type="entry name" value="Nucleic acid-binding proteins"/>
    <property type="match status" value="1"/>
</dbReference>
<dbReference type="InterPro" id="IPR012340">
    <property type="entry name" value="NA-bd_OB-fold"/>
</dbReference>
<reference evidence="7 8" key="1">
    <citation type="submission" date="2015-10" db="EMBL/GenBank/DDBJ databases">
        <title>A novel member of the family Ruminococcaceae isolated from human faeces.</title>
        <authorList>
            <person name="Shkoporov A.N."/>
            <person name="Chaplin A.V."/>
            <person name="Motuzova O.V."/>
            <person name="Kafarskaia L.I."/>
            <person name="Efimov B.A."/>
        </authorList>
    </citation>
    <scope>NUCLEOTIDE SEQUENCE [LARGE SCALE GENOMIC DNA]</scope>
    <source>
        <strain evidence="7 8">668</strain>
    </source>
</reference>
<organism evidence="7 8">
    <name type="scientific">Ruthenibacterium lactatiformans</name>
    <dbReference type="NCBI Taxonomy" id="1550024"/>
    <lineage>
        <taxon>Bacteria</taxon>
        <taxon>Bacillati</taxon>
        <taxon>Bacillota</taxon>
        <taxon>Clostridia</taxon>
        <taxon>Eubacteriales</taxon>
        <taxon>Oscillospiraceae</taxon>
        <taxon>Ruthenibacterium</taxon>
    </lineage>
</organism>
<feature type="transmembrane region" description="Helical" evidence="5">
    <location>
        <begin position="68"/>
        <end position="86"/>
    </location>
</feature>
<dbReference type="InterPro" id="IPR002810">
    <property type="entry name" value="NfeD-like_C"/>
</dbReference>
<evidence type="ECO:0000256" key="4">
    <source>
        <dbReference type="ARBA" id="ARBA00023136"/>
    </source>
</evidence>
<proteinExistence type="predicted"/>
<dbReference type="SUPFAM" id="SSF141322">
    <property type="entry name" value="NfeD domain-like"/>
    <property type="match status" value="1"/>
</dbReference>
<keyword evidence="4 5" id="KW-0472">Membrane</keyword>
<feature type="transmembrane region" description="Helical" evidence="5">
    <location>
        <begin position="92"/>
        <end position="112"/>
    </location>
</feature>
<feature type="domain" description="NfeD-like C-terminal" evidence="6">
    <location>
        <begin position="128"/>
        <end position="182"/>
    </location>
</feature>
<name>A0A0W7TRR8_9FIRM</name>
<evidence type="ECO:0000256" key="3">
    <source>
        <dbReference type="ARBA" id="ARBA00022989"/>
    </source>
</evidence>
<dbReference type="AlphaFoldDB" id="A0A0W7TRR8"/>
<dbReference type="Pfam" id="PF01957">
    <property type="entry name" value="NfeD"/>
    <property type="match status" value="1"/>
</dbReference>
<evidence type="ECO:0000256" key="2">
    <source>
        <dbReference type="ARBA" id="ARBA00022692"/>
    </source>
</evidence>
<dbReference type="PANTHER" id="PTHR33507:SF3">
    <property type="entry name" value="INNER MEMBRANE PROTEIN YBBJ"/>
    <property type="match status" value="1"/>
</dbReference>
<accession>A0A0W7TRR8</accession>
<dbReference type="EMBL" id="LMUA01000009">
    <property type="protein sequence ID" value="KUE76453.1"/>
    <property type="molecule type" value="Genomic_DNA"/>
</dbReference>
<evidence type="ECO:0000259" key="6">
    <source>
        <dbReference type="Pfam" id="PF01957"/>
    </source>
</evidence>
<keyword evidence="2 5" id="KW-0812">Transmembrane</keyword>